<sequence length="112" mass="12536">MTDDSSIFFITLLLIASPLIGNPELKIAKIRFVLWRKVRHEPTPRPCCIRMLSAASMSSRTGSRSPSSSFGSSLVSFTFPTVTRCRCQTRDPRRKCSPHCGGSPLCRRSIEF</sequence>
<reference evidence="2" key="1">
    <citation type="submission" date="2021-05" db="EMBL/GenBank/DDBJ databases">
        <authorList>
            <person name="Alioto T."/>
            <person name="Alioto T."/>
            <person name="Gomez Garrido J."/>
        </authorList>
    </citation>
    <scope>NUCLEOTIDE SEQUENCE</scope>
</reference>
<feature type="signal peptide" evidence="1">
    <location>
        <begin position="1"/>
        <end position="21"/>
    </location>
</feature>
<accession>A0A8D8B8J7</accession>
<keyword evidence="1" id="KW-0732">Signal</keyword>
<organism evidence="2">
    <name type="scientific">Culex pipiens</name>
    <name type="common">House mosquito</name>
    <dbReference type="NCBI Taxonomy" id="7175"/>
    <lineage>
        <taxon>Eukaryota</taxon>
        <taxon>Metazoa</taxon>
        <taxon>Ecdysozoa</taxon>
        <taxon>Arthropoda</taxon>
        <taxon>Hexapoda</taxon>
        <taxon>Insecta</taxon>
        <taxon>Pterygota</taxon>
        <taxon>Neoptera</taxon>
        <taxon>Endopterygota</taxon>
        <taxon>Diptera</taxon>
        <taxon>Nematocera</taxon>
        <taxon>Culicoidea</taxon>
        <taxon>Culicidae</taxon>
        <taxon>Culicinae</taxon>
        <taxon>Culicini</taxon>
        <taxon>Culex</taxon>
        <taxon>Culex</taxon>
    </lineage>
</organism>
<protein>
    <submittedName>
        <fullName evidence="2">(northern house mosquito) hypothetical protein</fullName>
    </submittedName>
</protein>
<dbReference type="EMBL" id="HBUE01066139">
    <property type="protein sequence ID" value="CAG6470753.1"/>
    <property type="molecule type" value="Transcribed_RNA"/>
</dbReference>
<evidence type="ECO:0000256" key="1">
    <source>
        <dbReference type="SAM" id="SignalP"/>
    </source>
</evidence>
<proteinExistence type="predicted"/>
<name>A0A8D8B8J7_CULPI</name>
<evidence type="ECO:0000313" key="2">
    <source>
        <dbReference type="EMBL" id="CAG6470753.1"/>
    </source>
</evidence>
<feature type="chain" id="PRO_5034193943" evidence="1">
    <location>
        <begin position="22"/>
        <end position="112"/>
    </location>
</feature>
<dbReference type="AlphaFoldDB" id="A0A8D8B8J7"/>